<accession>A0AA95EDJ9</accession>
<feature type="compositionally biased region" description="Basic residues" evidence="1">
    <location>
        <begin position="665"/>
        <end position="675"/>
    </location>
</feature>
<dbReference type="Proteomes" id="UP001185135">
    <property type="component" value="Segment"/>
</dbReference>
<dbReference type="InterPro" id="IPR052050">
    <property type="entry name" value="SecEffector_AnkRepeat"/>
</dbReference>
<sequence length="692" mass="73736">MDGTLSLLDLPSETLCAIVAFLDHPRDVVACICASAALACRSPLDAAASHYHGKSEAALAAGLPLRVVRALFDRWGMTAEYRHLPLAARGGRIDVVRWVCAIIKPSTLSHLWVDMTTAGPMFNPEYALAPDAFYRQGGRVEGQPRDKQPHTRTAGLRCFRGLLGSTEDDRPTGPIGSTRDHGPRGPIGRRGPMGDYGQTDNANDDGMDNPSNAAGKGTTPGRSQGSVAPAGGYRALPSRFGEGFFGASPAARRGGSPQGPPDSAARTLHLKGDTALMPYLTQAIYEAACAGHIDVLRYLTTACHLAKMPCALDVRIVVEAARRGTLATVAYAHDRWPHRLMDYYDDDGGDSAVCCCPVDIAEAAGEHRHVLDWMRAVGCRAFVCTNEQLARAIGAGNDRLVDAIADALSEEARAKGKSADDVLKDAGLACTDAIFKAARSGRVRSLAIAHTRGLARLTPSVLGAAANAGQLDVLRWAAGESVPGVEACLVPTARLPWDDPVVAWSAAERADFGSTAVLGWLAAQPAARCHFNVMMARALLARGRLGAVLWMHDAGIVSLSDWESLEIAIKGGLTCLADVVERGAPCSPRVMATALMHSPGSSAIALLCERFGYDDLYEALRTHVRAVDNDAIRWVRDNVPNADVDPIIEAGKAHASAMPREQSHVSRRATTRRQHQTGLGWPGQLGKYKRTG</sequence>
<reference evidence="2" key="1">
    <citation type="submission" date="2022-06" db="EMBL/GenBank/DDBJ databases">
        <authorList>
            <person name="Legendre M."/>
            <person name="Claverie J.-M."/>
            <person name="Alempic J.-M."/>
            <person name="Abergel C."/>
        </authorList>
    </citation>
    <scope>NUCLEOTIDE SEQUENCE</scope>
    <source>
        <strain evidence="2">Kuranda</strain>
    </source>
</reference>
<dbReference type="PANTHER" id="PTHR46586:SF3">
    <property type="entry name" value="ANKYRIN REPEAT-CONTAINING PROTEIN"/>
    <property type="match status" value="1"/>
</dbReference>
<feature type="region of interest" description="Disordered" evidence="1">
    <location>
        <begin position="160"/>
        <end position="264"/>
    </location>
</feature>
<proteinExistence type="predicted"/>
<gene>
    <name evidence="2" type="ORF">pkur_cds_668</name>
</gene>
<evidence type="ECO:0000313" key="2">
    <source>
        <dbReference type="EMBL" id="WBR14842.1"/>
    </source>
</evidence>
<protein>
    <submittedName>
        <fullName evidence="2">Sam maturase domain-containing protein</fullName>
    </submittedName>
</protein>
<evidence type="ECO:0000256" key="1">
    <source>
        <dbReference type="SAM" id="MobiDB-lite"/>
    </source>
</evidence>
<organism evidence="2 3">
    <name type="scientific">Pandoravirus kuranda</name>
    <dbReference type="NCBI Taxonomy" id="3019033"/>
    <lineage>
        <taxon>Viruses</taxon>
        <taxon>Pandoravirus</taxon>
    </lineage>
</organism>
<evidence type="ECO:0000313" key="3">
    <source>
        <dbReference type="Proteomes" id="UP001185135"/>
    </source>
</evidence>
<name>A0AA95EDJ9_9VIRU</name>
<dbReference type="EMBL" id="ON887157">
    <property type="protein sequence ID" value="WBR14842.1"/>
    <property type="molecule type" value="Genomic_DNA"/>
</dbReference>
<feature type="region of interest" description="Disordered" evidence="1">
    <location>
        <begin position="653"/>
        <end position="692"/>
    </location>
</feature>
<dbReference type="PANTHER" id="PTHR46586">
    <property type="entry name" value="ANKYRIN REPEAT-CONTAINING PROTEIN"/>
    <property type="match status" value="1"/>
</dbReference>